<keyword evidence="2" id="KW-1133">Transmembrane helix</keyword>
<feature type="compositionally biased region" description="Low complexity" evidence="1">
    <location>
        <begin position="10"/>
        <end position="22"/>
    </location>
</feature>
<keyword evidence="2" id="KW-0812">Transmembrane</keyword>
<name>A0A444YYS2_ARAHY</name>
<keyword evidence="4" id="KW-1185">Reference proteome</keyword>
<evidence type="ECO:0000256" key="2">
    <source>
        <dbReference type="SAM" id="Phobius"/>
    </source>
</evidence>
<protein>
    <recommendedName>
        <fullName evidence="5">Zinc finger GRF-type domain-containing protein</fullName>
    </recommendedName>
</protein>
<organism evidence="3 4">
    <name type="scientific">Arachis hypogaea</name>
    <name type="common">Peanut</name>
    <dbReference type="NCBI Taxonomy" id="3818"/>
    <lineage>
        <taxon>Eukaryota</taxon>
        <taxon>Viridiplantae</taxon>
        <taxon>Streptophyta</taxon>
        <taxon>Embryophyta</taxon>
        <taxon>Tracheophyta</taxon>
        <taxon>Spermatophyta</taxon>
        <taxon>Magnoliopsida</taxon>
        <taxon>eudicotyledons</taxon>
        <taxon>Gunneridae</taxon>
        <taxon>Pentapetalae</taxon>
        <taxon>rosids</taxon>
        <taxon>fabids</taxon>
        <taxon>Fabales</taxon>
        <taxon>Fabaceae</taxon>
        <taxon>Papilionoideae</taxon>
        <taxon>50 kb inversion clade</taxon>
        <taxon>dalbergioids sensu lato</taxon>
        <taxon>Dalbergieae</taxon>
        <taxon>Pterocarpus clade</taxon>
        <taxon>Arachis</taxon>
    </lineage>
</organism>
<evidence type="ECO:0008006" key="5">
    <source>
        <dbReference type="Google" id="ProtNLM"/>
    </source>
</evidence>
<proteinExistence type="predicted"/>
<feature type="region of interest" description="Disordered" evidence="1">
    <location>
        <begin position="1"/>
        <end position="25"/>
    </location>
</feature>
<comment type="caution">
    <text evidence="3">The sequence shown here is derived from an EMBL/GenBank/DDBJ whole genome shotgun (WGS) entry which is preliminary data.</text>
</comment>
<keyword evidence="2" id="KW-0472">Membrane</keyword>
<dbReference type="EMBL" id="SDMP01000015">
    <property type="protein sequence ID" value="RYR07089.1"/>
    <property type="molecule type" value="Genomic_DNA"/>
</dbReference>
<evidence type="ECO:0000313" key="3">
    <source>
        <dbReference type="EMBL" id="RYR07089.1"/>
    </source>
</evidence>
<accession>A0A444YYS2</accession>
<evidence type="ECO:0000256" key="1">
    <source>
        <dbReference type="SAM" id="MobiDB-lite"/>
    </source>
</evidence>
<reference evidence="3 4" key="1">
    <citation type="submission" date="2019-01" db="EMBL/GenBank/DDBJ databases">
        <title>Sequencing of cultivated peanut Arachis hypogaea provides insights into genome evolution and oil improvement.</title>
        <authorList>
            <person name="Chen X."/>
        </authorList>
    </citation>
    <scope>NUCLEOTIDE SEQUENCE [LARGE SCALE GENOMIC DNA]</scope>
    <source>
        <strain evidence="4">cv. Fuhuasheng</strain>
        <tissue evidence="3">Leaves</tissue>
    </source>
</reference>
<feature type="transmembrane region" description="Helical" evidence="2">
    <location>
        <begin position="115"/>
        <end position="136"/>
    </location>
</feature>
<gene>
    <name evidence="3" type="ORF">Ahy_B05g074408</name>
</gene>
<evidence type="ECO:0000313" key="4">
    <source>
        <dbReference type="Proteomes" id="UP000289738"/>
    </source>
</evidence>
<sequence>MGGGSTAGGSSVRSPSSWNRSRTQTKSSRSVLPEWCGYGCRLVLKWSGTDSNPNKSFYGFPNYNTSGKRWCGLFVWADSVNEEQDEKSESCGDEVKMNFDWRLRRLVEDVQMQKVIIQLLVLAVFVLIVLLVILYCK</sequence>
<dbReference type="AlphaFoldDB" id="A0A444YYS2"/>
<dbReference type="Proteomes" id="UP000289738">
    <property type="component" value="Chromosome B05"/>
</dbReference>